<keyword evidence="3" id="KW-1185">Reference proteome</keyword>
<keyword evidence="1" id="KW-0812">Transmembrane</keyword>
<accession>A0A1G9JHK3</accession>
<feature type="transmembrane region" description="Helical" evidence="1">
    <location>
        <begin position="52"/>
        <end position="73"/>
    </location>
</feature>
<dbReference type="EMBL" id="FNGW01000001">
    <property type="protein sequence ID" value="SDL37047.1"/>
    <property type="molecule type" value="Genomic_DNA"/>
</dbReference>
<evidence type="ECO:0000313" key="3">
    <source>
        <dbReference type="Proteomes" id="UP000199068"/>
    </source>
</evidence>
<gene>
    <name evidence="2" type="ORF">SAMN04515677_101656</name>
</gene>
<sequence>MFLDILNLGLIICGGVTIYFTYEMSKTKKIPKKINESRIKDKESFIKKQVRLSYIVAITLILQGGVFLVNKYYGLPDVLNSMASIVVLISLMTCSIKSLFNSIPKYSDTNENDL</sequence>
<evidence type="ECO:0000256" key="1">
    <source>
        <dbReference type="SAM" id="Phobius"/>
    </source>
</evidence>
<proteinExistence type="predicted"/>
<keyword evidence="1" id="KW-0472">Membrane</keyword>
<feature type="transmembrane region" description="Helical" evidence="1">
    <location>
        <begin position="79"/>
        <end position="100"/>
    </location>
</feature>
<dbReference type="Proteomes" id="UP000199068">
    <property type="component" value="Unassembled WGS sequence"/>
</dbReference>
<protein>
    <submittedName>
        <fullName evidence="2">Uncharacterized protein</fullName>
    </submittedName>
</protein>
<dbReference type="STRING" id="1121325.SAMN04515677_101656"/>
<dbReference type="RefSeq" id="WP_092722797.1">
    <property type="nucleotide sequence ID" value="NZ_FNGW01000001.1"/>
</dbReference>
<feature type="transmembrane region" description="Helical" evidence="1">
    <location>
        <begin position="6"/>
        <end position="22"/>
    </location>
</feature>
<keyword evidence="1" id="KW-1133">Transmembrane helix</keyword>
<dbReference type="AlphaFoldDB" id="A0A1G9JHK3"/>
<name>A0A1G9JHK3_9FIRM</name>
<evidence type="ECO:0000313" key="2">
    <source>
        <dbReference type="EMBL" id="SDL37047.1"/>
    </source>
</evidence>
<organism evidence="2 3">
    <name type="scientific">Romboutsia lituseburensis DSM 797</name>
    <dbReference type="NCBI Taxonomy" id="1121325"/>
    <lineage>
        <taxon>Bacteria</taxon>
        <taxon>Bacillati</taxon>
        <taxon>Bacillota</taxon>
        <taxon>Clostridia</taxon>
        <taxon>Peptostreptococcales</taxon>
        <taxon>Peptostreptococcaceae</taxon>
        <taxon>Romboutsia</taxon>
    </lineage>
</organism>
<reference evidence="2 3" key="1">
    <citation type="submission" date="2016-10" db="EMBL/GenBank/DDBJ databases">
        <authorList>
            <person name="de Groot N.N."/>
        </authorList>
    </citation>
    <scope>NUCLEOTIDE SEQUENCE [LARGE SCALE GENOMIC DNA]</scope>
    <source>
        <strain evidence="2 3">DSM 797</strain>
    </source>
</reference>